<evidence type="ECO:0000313" key="1">
    <source>
        <dbReference type="EMBL" id="GIH08720.1"/>
    </source>
</evidence>
<dbReference type="RefSeq" id="WP_203912469.1">
    <property type="nucleotide sequence ID" value="NZ_BONY01000054.1"/>
</dbReference>
<proteinExistence type="predicted"/>
<dbReference type="Proteomes" id="UP000612899">
    <property type="component" value="Unassembled WGS sequence"/>
</dbReference>
<dbReference type="AlphaFoldDB" id="A0A8J3QFK2"/>
<organism evidence="1 2">
    <name type="scientific">Rhizocola hellebori</name>
    <dbReference type="NCBI Taxonomy" id="1392758"/>
    <lineage>
        <taxon>Bacteria</taxon>
        <taxon>Bacillati</taxon>
        <taxon>Actinomycetota</taxon>
        <taxon>Actinomycetes</taxon>
        <taxon>Micromonosporales</taxon>
        <taxon>Micromonosporaceae</taxon>
        <taxon>Rhizocola</taxon>
    </lineage>
</organism>
<protein>
    <submittedName>
        <fullName evidence="1">Uncharacterized protein</fullName>
    </submittedName>
</protein>
<dbReference type="SUPFAM" id="SSF69304">
    <property type="entry name" value="Tricorn protease N-terminal domain"/>
    <property type="match status" value="1"/>
</dbReference>
<keyword evidence="2" id="KW-1185">Reference proteome</keyword>
<sequence length="357" mass="38285">MTLRLTSLIALVVALIATGVMLVAKPVEHGPAASAAEVTLAQAFPGAKPKPVKATLADGTTVTPLFFVDTQRMLGTIRKPSGETQLVLRTPTGERVLRSLPNSQTPEFAGFAAFEGRVVWLELTMTTRGTTETRLWTIDSDAAAPRMVTADTGDVALFDKRDDVVIHDGLVTWLAAARTDTPQTEVRTVSINGGQVKVDTRDSAYAFAAWPWLSKVNTSGMDGPTELLNLATGERKTVAPKGSELLACSPKWCRALVIGSTASSTIIEMARPDGSERLRTAAGSVAASTVDVALLDRYEIYSYAGGKLVLFDLQTRKSVVIALGVTQVMSRAPMLWWTTGDNETTAWHLLDLRELAG</sequence>
<reference evidence="1" key="1">
    <citation type="submission" date="2021-01" db="EMBL/GenBank/DDBJ databases">
        <title>Whole genome shotgun sequence of Rhizocola hellebori NBRC 109834.</title>
        <authorList>
            <person name="Komaki H."/>
            <person name="Tamura T."/>
        </authorList>
    </citation>
    <scope>NUCLEOTIDE SEQUENCE</scope>
    <source>
        <strain evidence="1">NBRC 109834</strain>
    </source>
</reference>
<evidence type="ECO:0000313" key="2">
    <source>
        <dbReference type="Proteomes" id="UP000612899"/>
    </source>
</evidence>
<dbReference type="EMBL" id="BONY01000054">
    <property type="protein sequence ID" value="GIH08720.1"/>
    <property type="molecule type" value="Genomic_DNA"/>
</dbReference>
<accession>A0A8J3QFK2</accession>
<name>A0A8J3QFK2_9ACTN</name>
<comment type="caution">
    <text evidence="1">The sequence shown here is derived from an EMBL/GenBank/DDBJ whole genome shotgun (WGS) entry which is preliminary data.</text>
</comment>
<gene>
    <name evidence="1" type="ORF">Rhe02_67870</name>
</gene>